<evidence type="ECO:0000313" key="2">
    <source>
        <dbReference type="EMBL" id="MFE5985136.1"/>
    </source>
</evidence>
<name>A0ABW6J5C2_STRWE</name>
<dbReference type="InterPro" id="IPR039569">
    <property type="entry name" value="FAS1-like_DH_region"/>
</dbReference>
<dbReference type="InterPro" id="IPR029069">
    <property type="entry name" value="HotDog_dom_sf"/>
</dbReference>
<evidence type="ECO:0000313" key="3">
    <source>
        <dbReference type="Proteomes" id="UP001600424"/>
    </source>
</evidence>
<gene>
    <name evidence="2" type="ORF">ACFQ63_36240</name>
</gene>
<sequence>MALNKDLIGTKIPTHTVDVERGQLRFFAKAIGETDPIYSDAEAAQAAGHRDVLVPPTFLFCADSGRTDGFNFLKHADIDIRYILHGEQGFTYHQPIHAGDRLTFETEVSDIYSKKGGALEFLVLATQVTRDGELVAEVHKSLVVRDPKAGK</sequence>
<dbReference type="EMBL" id="JBHTRV010000043">
    <property type="protein sequence ID" value="MFE5985136.1"/>
    <property type="molecule type" value="Genomic_DNA"/>
</dbReference>
<keyword evidence="3" id="KW-1185">Reference proteome</keyword>
<dbReference type="Proteomes" id="UP001600424">
    <property type="component" value="Unassembled WGS sequence"/>
</dbReference>
<dbReference type="Pfam" id="PF13452">
    <property type="entry name" value="FAS1_DH_region"/>
    <property type="match status" value="1"/>
</dbReference>
<dbReference type="RefSeq" id="WP_386256518.1">
    <property type="nucleotide sequence ID" value="NZ_JBHTRV010000043.1"/>
</dbReference>
<organism evidence="2 3">
    <name type="scientific">Streptomyces wedmorensis</name>
    <dbReference type="NCBI Taxonomy" id="43759"/>
    <lineage>
        <taxon>Bacteria</taxon>
        <taxon>Bacillati</taxon>
        <taxon>Actinomycetota</taxon>
        <taxon>Actinomycetes</taxon>
        <taxon>Kitasatosporales</taxon>
        <taxon>Streptomycetaceae</taxon>
        <taxon>Streptomyces</taxon>
    </lineage>
</organism>
<feature type="domain" description="FAS1-like dehydratase" evidence="1">
    <location>
        <begin position="7"/>
        <end position="137"/>
    </location>
</feature>
<comment type="caution">
    <text evidence="2">The sequence shown here is derived from an EMBL/GenBank/DDBJ whole genome shotgun (WGS) entry which is preliminary data.</text>
</comment>
<proteinExistence type="predicted"/>
<evidence type="ECO:0000259" key="1">
    <source>
        <dbReference type="Pfam" id="PF13452"/>
    </source>
</evidence>
<reference evidence="2 3" key="1">
    <citation type="submission" date="2024-09" db="EMBL/GenBank/DDBJ databases">
        <title>The Natural Products Discovery Center: Release of the First 8490 Sequenced Strains for Exploring Actinobacteria Biosynthetic Diversity.</title>
        <authorList>
            <person name="Kalkreuter E."/>
            <person name="Kautsar S.A."/>
            <person name="Yang D."/>
            <person name="Bader C.D."/>
            <person name="Teijaro C.N."/>
            <person name="Fluegel L."/>
            <person name="Davis C.M."/>
            <person name="Simpson J.R."/>
            <person name="Lauterbach L."/>
            <person name="Steele A.D."/>
            <person name="Gui C."/>
            <person name="Meng S."/>
            <person name="Li G."/>
            <person name="Viehrig K."/>
            <person name="Ye F."/>
            <person name="Su P."/>
            <person name="Kiefer A.F."/>
            <person name="Nichols A."/>
            <person name="Cepeda A.J."/>
            <person name="Yan W."/>
            <person name="Fan B."/>
            <person name="Jiang Y."/>
            <person name="Adhikari A."/>
            <person name="Zheng C.-J."/>
            <person name="Schuster L."/>
            <person name="Cowan T.M."/>
            <person name="Smanski M.J."/>
            <person name="Chevrette M.G."/>
            <person name="De Carvalho L.P.S."/>
            <person name="Shen B."/>
        </authorList>
    </citation>
    <scope>NUCLEOTIDE SEQUENCE [LARGE SCALE GENOMIC DNA]</scope>
    <source>
        <strain evidence="2 3">NPDC056472</strain>
    </source>
</reference>
<dbReference type="Gene3D" id="3.10.129.10">
    <property type="entry name" value="Hotdog Thioesterase"/>
    <property type="match status" value="1"/>
</dbReference>
<dbReference type="SUPFAM" id="SSF54637">
    <property type="entry name" value="Thioesterase/thiol ester dehydrase-isomerase"/>
    <property type="match status" value="1"/>
</dbReference>
<dbReference type="InterPro" id="IPR016709">
    <property type="entry name" value="HadA-like"/>
</dbReference>
<protein>
    <submittedName>
        <fullName evidence="2">MaoC family dehydratase N-terminal domain-containing protein</fullName>
    </submittedName>
</protein>
<dbReference type="CDD" id="cd03441">
    <property type="entry name" value="R_hydratase_like"/>
    <property type="match status" value="1"/>
</dbReference>
<accession>A0ABW6J5C2</accession>
<dbReference type="PIRSF" id="PIRSF018072">
    <property type="entry name" value="UCP018072"/>
    <property type="match status" value="1"/>
</dbReference>